<protein>
    <recommendedName>
        <fullName evidence="4">Secreted protein</fullName>
    </recommendedName>
</protein>
<dbReference type="EMBL" id="UEGW01000001">
    <property type="protein sequence ID" value="SRX94314.1"/>
    <property type="molecule type" value="Genomic_DNA"/>
</dbReference>
<feature type="signal peptide" evidence="1">
    <location>
        <begin position="1"/>
        <end position="34"/>
    </location>
</feature>
<dbReference type="InterPro" id="IPR006311">
    <property type="entry name" value="TAT_signal"/>
</dbReference>
<dbReference type="PROSITE" id="PS51318">
    <property type="entry name" value="TAT"/>
    <property type="match status" value="1"/>
</dbReference>
<dbReference type="AlphaFoldDB" id="A0A375YZI4"/>
<evidence type="ECO:0000313" key="3">
    <source>
        <dbReference type="Proteomes" id="UP000252015"/>
    </source>
</evidence>
<keyword evidence="1" id="KW-0732">Signal</keyword>
<accession>A0A375YZI4</accession>
<dbReference type="Proteomes" id="UP000252015">
    <property type="component" value="Unassembled WGS sequence"/>
</dbReference>
<keyword evidence="3" id="KW-1185">Reference proteome</keyword>
<dbReference type="STRING" id="29313.BHQ16_02105"/>
<evidence type="ECO:0000256" key="1">
    <source>
        <dbReference type="SAM" id="SignalP"/>
    </source>
</evidence>
<evidence type="ECO:0008006" key="4">
    <source>
        <dbReference type="Google" id="ProtNLM"/>
    </source>
</evidence>
<sequence>MTERITRRVHIALAATAVTLAGLGGLTWAPTAKADPIDCDFTHTCSYSPRYNGPILNTWDVPGTYGGWTTLPLICDPITGACRQYVTP</sequence>
<gene>
    <name evidence="2" type="ORF">MSP7336_02568</name>
</gene>
<feature type="chain" id="PRO_5016564547" description="Secreted protein" evidence="1">
    <location>
        <begin position="35"/>
        <end position="88"/>
    </location>
</feature>
<dbReference type="RefSeq" id="WP_113963830.1">
    <property type="nucleotide sequence ID" value="NZ_UEGW01000001.1"/>
</dbReference>
<reference evidence="2 3" key="1">
    <citation type="submission" date="2018-05" db="EMBL/GenBank/DDBJ databases">
        <authorList>
            <consortium name="IHU Genomes"/>
        </authorList>
    </citation>
    <scope>NUCLEOTIDE SEQUENCE [LARGE SCALE GENOMIC DNA]</scope>
    <source>
        <strain evidence="2 3">P7336</strain>
    </source>
</reference>
<organism evidence="2 3">
    <name type="scientific">Mycobacterium shimoidei</name>
    <dbReference type="NCBI Taxonomy" id="29313"/>
    <lineage>
        <taxon>Bacteria</taxon>
        <taxon>Bacillati</taxon>
        <taxon>Actinomycetota</taxon>
        <taxon>Actinomycetes</taxon>
        <taxon>Mycobacteriales</taxon>
        <taxon>Mycobacteriaceae</taxon>
        <taxon>Mycobacterium</taxon>
    </lineage>
</organism>
<name>A0A375YZI4_MYCSH</name>
<proteinExistence type="predicted"/>
<evidence type="ECO:0000313" key="2">
    <source>
        <dbReference type="EMBL" id="SRX94314.1"/>
    </source>
</evidence>